<dbReference type="Proteomes" id="UP001205740">
    <property type="component" value="Unassembled WGS sequence"/>
</dbReference>
<gene>
    <name evidence="2" type="ORF">LX12_002800</name>
</gene>
<evidence type="ECO:0000313" key="3">
    <source>
        <dbReference type="Proteomes" id="UP001205740"/>
    </source>
</evidence>
<keyword evidence="3" id="KW-1185">Reference proteome</keyword>
<dbReference type="InterPro" id="IPR009339">
    <property type="entry name" value="DUF998"/>
</dbReference>
<reference evidence="2 3" key="1">
    <citation type="submission" date="2022-06" db="EMBL/GenBank/DDBJ databases">
        <title>Genomic Encyclopedia of Archaeal and Bacterial Type Strains, Phase II (KMG-II): from individual species to whole genera.</title>
        <authorList>
            <person name="Goeker M."/>
        </authorList>
    </citation>
    <scope>NUCLEOTIDE SEQUENCE [LARGE SCALE GENOMIC DNA]</scope>
    <source>
        <strain evidence="2 3">DSM 45037</strain>
    </source>
</reference>
<dbReference type="RefSeq" id="WP_253655196.1">
    <property type="nucleotide sequence ID" value="NZ_BAAAOE010000001.1"/>
</dbReference>
<evidence type="ECO:0000313" key="2">
    <source>
        <dbReference type="EMBL" id="MCP2161601.1"/>
    </source>
</evidence>
<name>A0ABT1H2Y0_9NOCA</name>
<dbReference type="EMBL" id="JAMTCG010000005">
    <property type="protein sequence ID" value="MCP2161601.1"/>
    <property type="molecule type" value="Genomic_DNA"/>
</dbReference>
<feature type="transmembrane region" description="Helical" evidence="1">
    <location>
        <begin position="110"/>
        <end position="129"/>
    </location>
</feature>
<dbReference type="Pfam" id="PF06197">
    <property type="entry name" value="DUF998"/>
    <property type="match status" value="1"/>
</dbReference>
<proteinExistence type="predicted"/>
<feature type="transmembrane region" description="Helical" evidence="1">
    <location>
        <begin position="85"/>
        <end position="104"/>
    </location>
</feature>
<feature type="transmembrane region" description="Helical" evidence="1">
    <location>
        <begin position="141"/>
        <end position="165"/>
    </location>
</feature>
<organism evidence="2 3">
    <name type="scientific">Williamsia serinedens</name>
    <dbReference type="NCBI Taxonomy" id="391736"/>
    <lineage>
        <taxon>Bacteria</taxon>
        <taxon>Bacillati</taxon>
        <taxon>Actinomycetota</taxon>
        <taxon>Actinomycetes</taxon>
        <taxon>Mycobacteriales</taxon>
        <taxon>Nocardiaceae</taxon>
        <taxon>Williamsia</taxon>
    </lineage>
</organism>
<protein>
    <submittedName>
        <fullName evidence="2">Membrane protein</fullName>
    </submittedName>
</protein>
<accession>A0ABT1H2Y0</accession>
<evidence type="ECO:0000256" key="1">
    <source>
        <dbReference type="SAM" id="Phobius"/>
    </source>
</evidence>
<keyword evidence="1" id="KW-0472">Membrane</keyword>
<keyword evidence="1" id="KW-1133">Transmembrane helix</keyword>
<feature type="transmembrane region" description="Helical" evidence="1">
    <location>
        <begin position="177"/>
        <end position="196"/>
    </location>
</feature>
<feature type="transmembrane region" description="Helical" evidence="1">
    <location>
        <begin position="52"/>
        <end position="73"/>
    </location>
</feature>
<sequence>MTARAAGAAWLLAGVAYVLCETVSARKYPGYDYARDYISALGVPADSPSATLMNAGAFVLHGLLFAAAGLLLARTVGQRGRAWTVFAALTVANGVGNVLVGLFHAGASPLHGLGALLAIVGGNAAMILADGLFRGLGAPRWFCVGSRVLGMAGIASFIALLAIAGRGTGVEGAVERGSVYTIIVWDVVAGLVLLFGRGRSPQSV</sequence>
<comment type="caution">
    <text evidence="2">The sequence shown here is derived from an EMBL/GenBank/DDBJ whole genome shotgun (WGS) entry which is preliminary data.</text>
</comment>
<keyword evidence="1" id="KW-0812">Transmembrane</keyword>